<sequence>MLDLQDDASLLLKLDEAILDAACARFAVRREWMDGADLQAHLCHDFYKDPKGFAVLLETLKQNNPDGELNGILVAPLEKERDAEALLILQESIGFIGEKPIYRYHLCNNWSFSYWKSRAYLTACIAIAWKHEVYVHGIFARKKVIEKLSEGKTLLGWQGDGMWSLGIKRWHPEDMALRPEIYLNGLDPEQDNFGIVAGLQLWLELENKGLMNTGVDESARPQFQQELAKYQIASQSMDS</sequence>
<dbReference type="AlphaFoldDB" id="A0A3A3G2F6"/>
<accession>A0A3A3G2F6</accession>
<proteinExistence type="predicted"/>
<dbReference type="EMBL" id="QYUQ01000002">
    <property type="protein sequence ID" value="RJG02647.1"/>
    <property type="molecule type" value="Genomic_DNA"/>
</dbReference>
<protein>
    <submittedName>
        <fullName evidence="1">Uncharacterized protein</fullName>
    </submittedName>
</protein>
<comment type="caution">
    <text evidence="1">The sequence shown here is derived from an EMBL/GenBank/DDBJ whole genome shotgun (WGS) entry which is preliminary data.</text>
</comment>
<gene>
    <name evidence="1" type="ORF">D3878_14565</name>
</gene>
<organism evidence="1 2">
    <name type="scientific">Noviherbaspirillum sedimenti</name>
    <dbReference type="NCBI Taxonomy" id="2320865"/>
    <lineage>
        <taxon>Bacteria</taxon>
        <taxon>Pseudomonadati</taxon>
        <taxon>Pseudomonadota</taxon>
        <taxon>Betaproteobacteria</taxon>
        <taxon>Burkholderiales</taxon>
        <taxon>Oxalobacteraceae</taxon>
        <taxon>Noviherbaspirillum</taxon>
    </lineage>
</organism>
<name>A0A3A3G2F6_9BURK</name>
<keyword evidence="2" id="KW-1185">Reference proteome</keyword>
<evidence type="ECO:0000313" key="2">
    <source>
        <dbReference type="Proteomes" id="UP000266327"/>
    </source>
</evidence>
<reference evidence="2" key="1">
    <citation type="submission" date="2018-09" db="EMBL/GenBank/DDBJ databases">
        <authorList>
            <person name="Zhu H."/>
        </authorList>
    </citation>
    <scope>NUCLEOTIDE SEQUENCE [LARGE SCALE GENOMIC DNA]</scope>
    <source>
        <strain evidence="2">K1S02-23</strain>
    </source>
</reference>
<dbReference type="Proteomes" id="UP000266327">
    <property type="component" value="Unassembled WGS sequence"/>
</dbReference>
<evidence type="ECO:0000313" key="1">
    <source>
        <dbReference type="EMBL" id="RJG02647.1"/>
    </source>
</evidence>